<sequence>MNKTDALDRLKDLRECFRNYETIEVRTGDVEALDMAIDILKEATQEVSVQEQYVINLSFDRTMLKDKLIKK</sequence>
<organism evidence="1 2">
    <name type="scientific">Clostridium cadaveris</name>
    <dbReference type="NCBI Taxonomy" id="1529"/>
    <lineage>
        <taxon>Bacteria</taxon>
        <taxon>Bacillati</taxon>
        <taxon>Bacillota</taxon>
        <taxon>Clostridia</taxon>
        <taxon>Eubacteriales</taxon>
        <taxon>Clostridiaceae</taxon>
        <taxon>Clostridium</taxon>
    </lineage>
</organism>
<proteinExistence type="predicted"/>
<evidence type="ECO:0000313" key="1">
    <source>
        <dbReference type="EMBL" id="PWL55445.1"/>
    </source>
</evidence>
<dbReference type="Proteomes" id="UP000246114">
    <property type="component" value="Unassembled WGS sequence"/>
</dbReference>
<dbReference type="EMBL" id="QAMZ01000006">
    <property type="protein sequence ID" value="PWL55445.1"/>
    <property type="molecule type" value="Genomic_DNA"/>
</dbReference>
<comment type="caution">
    <text evidence="1">The sequence shown here is derived from an EMBL/GenBank/DDBJ whole genome shotgun (WGS) entry which is preliminary data.</text>
</comment>
<protein>
    <submittedName>
        <fullName evidence="1">Uncharacterized protein</fullName>
    </submittedName>
</protein>
<gene>
    <name evidence="1" type="ORF">DBY38_01620</name>
</gene>
<accession>A0A316MEA1</accession>
<evidence type="ECO:0000313" key="2">
    <source>
        <dbReference type="Proteomes" id="UP000246114"/>
    </source>
</evidence>
<reference evidence="1 2" key="1">
    <citation type="submission" date="2018-03" db="EMBL/GenBank/DDBJ databases">
        <title>The uncultured portion of the human microbiome is neutrally assembled.</title>
        <authorList>
            <person name="Jeraldo P."/>
            <person name="Boardman L."/>
            <person name="White B.A."/>
            <person name="Nelson H."/>
            <person name="Goldenfeld N."/>
            <person name="Chia N."/>
        </authorList>
    </citation>
    <scope>NUCLEOTIDE SEQUENCE [LARGE SCALE GENOMIC DNA]</scope>
    <source>
        <strain evidence="1">CIM:MAG 903</strain>
    </source>
</reference>
<dbReference type="AlphaFoldDB" id="A0A316MEA1"/>
<name>A0A316MEA1_9CLOT</name>